<dbReference type="EMBL" id="FUZU01000002">
    <property type="protein sequence ID" value="SKC72241.1"/>
    <property type="molecule type" value="Genomic_DNA"/>
</dbReference>
<dbReference type="AlphaFoldDB" id="A0A1T5L8D7"/>
<name>A0A1T5L8D7_9BACT</name>
<organism evidence="2 3">
    <name type="scientific">Ohtaekwangia koreensis</name>
    <dbReference type="NCBI Taxonomy" id="688867"/>
    <lineage>
        <taxon>Bacteria</taxon>
        <taxon>Pseudomonadati</taxon>
        <taxon>Bacteroidota</taxon>
        <taxon>Cytophagia</taxon>
        <taxon>Cytophagales</taxon>
        <taxon>Fulvivirgaceae</taxon>
        <taxon>Ohtaekwangia</taxon>
    </lineage>
</organism>
<dbReference type="OrthoDB" id="9799173at2"/>
<dbReference type="STRING" id="688867.SAMN05660236_2743"/>
<reference evidence="2 3" key="1">
    <citation type="submission" date="2017-02" db="EMBL/GenBank/DDBJ databases">
        <authorList>
            <person name="Peterson S.W."/>
        </authorList>
    </citation>
    <scope>NUCLEOTIDE SEQUENCE [LARGE SCALE GENOMIC DNA]</scope>
    <source>
        <strain evidence="2 3">DSM 25262</strain>
    </source>
</reference>
<dbReference type="Proteomes" id="UP000190961">
    <property type="component" value="Unassembled WGS sequence"/>
</dbReference>
<evidence type="ECO:0000313" key="2">
    <source>
        <dbReference type="EMBL" id="SKC72241.1"/>
    </source>
</evidence>
<keyword evidence="3" id="KW-1185">Reference proteome</keyword>
<dbReference type="RefSeq" id="WP_079687325.1">
    <property type="nucleotide sequence ID" value="NZ_FUZU01000002.1"/>
</dbReference>
<dbReference type="Pfam" id="PF13274">
    <property type="entry name" value="SocA_Panacea"/>
    <property type="match status" value="1"/>
</dbReference>
<proteinExistence type="predicted"/>
<evidence type="ECO:0000259" key="1">
    <source>
        <dbReference type="Pfam" id="PF13274"/>
    </source>
</evidence>
<protein>
    <submittedName>
        <fullName evidence="2">Uncharacterized phage-associated protein</fullName>
    </submittedName>
</protein>
<evidence type="ECO:0000313" key="3">
    <source>
        <dbReference type="Proteomes" id="UP000190961"/>
    </source>
</evidence>
<gene>
    <name evidence="2" type="ORF">SAMN05660236_2743</name>
</gene>
<sequence>MKIPSSSHPSIHNVDKIGNLIIYLTDQIWKNYHQQLFLTKLLKLLYIIDETSVKETGVPITGLNYKVWKMGPVAYNIYVDLMKNNSEQLSFYAEAKKCENKNDREVALIKSVNKFDDSEFSDYEIELIDKIIRDYGSLTSETLINHLHKEGTLWDKIVKEKNLEELFETKQTSSYIIDLSDLIANDPIKLENFKNAQESLNL</sequence>
<dbReference type="InterPro" id="IPR025272">
    <property type="entry name" value="SocA_Panacea"/>
</dbReference>
<accession>A0A1T5L8D7</accession>
<feature type="domain" description="Antitoxin SocA-like Panacea" evidence="1">
    <location>
        <begin position="41"/>
        <end position="154"/>
    </location>
</feature>